<evidence type="ECO:0000259" key="3">
    <source>
        <dbReference type="Pfam" id="PF22636"/>
    </source>
</evidence>
<feature type="active site" evidence="1">
    <location>
        <position position="40"/>
    </location>
</feature>
<dbReference type="GeneID" id="93483540"/>
<dbReference type="RefSeq" id="WP_042519633.1">
    <property type="nucleotide sequence ID" value="NZ_JALFDM010000007.1"/>
</dbReference>
<evidence type="ECO:0000256" key="2">
    <source>
        <dbReference type="PIRSR" id="PIRSR014972-2"/>
    </source>
</evidence>
<evidence type="ECO:0000313" key="4">
    <source>
        <dbReference type="EMBL" id="KIP61571.1"/>
    </source>
</evidence>
<protein>
    <submittedName>
        <fullName evidence="4">Thioesterase</fullName>
    </submittedName>
</protein>
<reference evidence="4 5" key="1">
    <citation type="submission" date="2015-01" db="EMBL/GenBank/DDBJ databases">
        <title>Comparative genomics of non-oral Prevotella species.</title>
        <authorList>
            <person name="Accetto T."/>
            <person name="Nograsek B."/>
            <person name="Avgustin G."/>
        </authorList>
    </citation>
    <scope>NUCLEOTIDE SEQUENCE [LARGE SCALE GENOMIC DNA]</scope>
    <source>
        <strain evidence="4 5">P5-119</strain>
    </source>
</reference>
<accession>A0A0D0ISN4</accession>
<feature type="binding site" evidence="2">
    <location>
        <position position="59"/>
    </location>
    <ligand>
        <name>CoA</name>
        <dbReference type="ChEBI" id="CHEBI:57287"/>
    </ligand>
</feature>
<dbReference type="InterPro" id="IPR025540">
    <property type="entry name" value="FlK"/>
</dbReference>
<dbReference type="PIRSF" id="PIRSF014972">
    <property type="entry name" value="FlK"/>
    <property type="match status" value="1"/>
</dbReference>
<dbReference type="Proteomes" id="UP000032046">
    <property type="component" value="Unassembled WGS sequence"/>
</dbReference>
<dbReference type="STRING" id="1602171.ST44_09270"/>
<keyword evidence="5" id="KW-1185">Reference proteome</keyword>
<feature type="active site" evidence="1">
    <location>
        <position position="32"/>
    </location>
</feature>
<proteinExistence type="predicted"/>
<dbReference type="AlphaFoldDB" id="A0A0D0ISN4"/>
<feature type="binding site" evidence="2">
    <location>
        <position position="59"/>
    </location>
    <ligand>
        <name>substrate</name>
    </ligand>
</feature>
<organism evidence="4 5">
    <name type="scientific">Prevotella pectinovora</name>
    <dbReference type="NCBI Taxonomy" id="1602169"/>
    <lineage>
        <taxon>Bacteria</taxon>
        <taxon>Pseudomonadati</taxon>
        <taxon>Bacteroidota</taxon>
        <taxon>Bacteroidia</taxon>
        <taxon>Bacteroidales</taxon>
        <taxon>Prevotellaceae</taxon>
        <taxon>Prevotella</taxon>
    </lineage>
</organism>
<feature type="domain" description="Fluoroacetyl-CoA-specific thioesterase-like" evidence="3">
    <location>
        <begin position="13"/>
        <end position="115"/>
    </location>
</feature>
<gene>
    <name evidence="4" type="ORF">ST44_09270</name>
</gene>
<evidence type="ECO:0000313" key="5">
    <source>
        <dbReference type="Proteomes" id="UP000032046"/>
    </source>
</evidence>
<evidence type="ECO:0000256" key="1">
    <source>
        <dbReference type="PIRSR" id="PIRSR014972-1"/>
    </source>
</evidence>
<dbReference type="PANTHER" id="PTHR36934">
    <property type="entry name" value="BLR0278 PROTEIN"/>
    <property type="match status" value="1"/>
</dbReference>
<dbReference type="SUPFAM" id="SSF54637">
    <property type="entry name" value="Thioesterase/thiol ester dehydrase-isomerase"/>
    <property type="match status" value="1"/>
</dbReference>
<dbReference type="PANTHER" id="PTHR36934:SF1">
    <property type="entry name" value="THIOESTERASE DOMAIN-CONTAINING PROTEIN"/>
    <property type="match status" value="1"/>
</dbReference>
<sequence length="129" mass="14148">MESGIKFTLEKVVTNEMTARNMASGTLDVFATPSMIALIEETAWKSVAQELEEGMGTVGISLNVEHVAPTPVGMKVRCETELVKVDGRKLDFKVEVYDECDLIGKGTHSRFIVKNDKFQIKANGKLGKA</sequence>
<dbReference type="InterPro" id="IPR029069">
    <property type="entry name" value="HotDog_dom_sf"/>
</dbReference>
<comment type="caution">
    <text evidence="4">The sequence shown here is derived from an EMBL/GenBank/DDBJ whole genome shotgun (WGS) entry which is preliminary data.</text>
</comment>
<dbReference type="InterPro" id="IPR054485">
    <property type="entry name" value="FlK-like_dom"/>
</dbReference>
<name>A0A0D0ISN4_9BACT</name>
<dbReference type="EMBL" id="JXQK01000065">
    <property type="protein sequence ID" value="KIP61571.1"/>
    <property type="molecule type" value="Genomic_DNA"/>
</dbReference>
<feature type="active site" evidence="1">
    <location>
        <position position="66"/>
    </location>
</feature>
<dbReference type="Gene3D" id="3.10.129.10">
    <property type="entry name" value="Hotdog Thioesterase"/>
    <property type="match status" value="1"/>
</dbReference>
<dbReference type="OrthoDB" id="6902891at2"/>
<feature type="binding site" evidence="2">
    <location>
        <position position="110"/>
    </location>
    <ligand>
        <name>substrate</name>
    </ligand>
</feature>
<dbReference type="Pfam" id="PF22636">
    <property type="entry name" value="FlK"/>
    <property type="match status" value="1"/>
</dbReference>